<dbReference type="GO" id="GO:0015562">
    <property type="term" value="F:efflux transmembrane transporter activity"/>
    <property type="evidence" value="ECO:0007669"/>
    <property type="project" value="InterPro"/>
</dbReference>
<feature type="chain" id="PRO_5016182092" evidence="4">
    <location>
        <begin position="19"/>
        <end position="421"/>
    </location>
</feature>
<dbReference type="InterPro" id="IPR010131">
    <property type="entry name" value="MdtP/NodT-like"/>
</dbReference>
<name>A0A2W5DRB4_9BURK</name>
<sequence length="421" mass="44632">MCAALSPLLAAAPSIARAEAESAADPAAPPGQDAARPAPLGLDQAVQTALNGHPLLSALRNELEGGDGAIRQADLPPNPTLSLEQEDTRAATRTRTLMLTQTLELGGKRAARTELARRDRDLAALELQARRAELRAGVTLAFHEVLIAQERLRVAQQSLQLAGSAAQAAAQRVTAGKVSPTEQTRAQVAQATAGIELRQARADLAAALQALCAAMGVAPGTVDAVQGRLDALPPLPEPELLAQRLQDAPQLQLARMAVQRAAAAAELERRRAVPDLSVGIGSQRAADLGRSQPMFSLSLPIPLFDRNQGAQLQALRRRDAAESLAQAEEQRLRAEVLQTAAQLQARLDEVQALNREVLPGAQSAYDAARRGFELGKFGFLDVLDAQRTLLQARGQYFAALSQAHRLGAELERRLGAPAGGR</sequence>
<dbReference type="PANTHER" id="PTHR30203">
    <property type="entry name" value="OUTER MEMBRANE CATION EFFLUX PROTEIN"/>
    <property type="match status" value="1"/>
</dbReference>
<comment type="caution">
    <text evidence="5">The sequence shown here is derived from an EMBL/GenBank/DDBJ whole genome shotgun (WGS) entry which is preliminary data.</text>
</comment>
<feature type="coiled-coil region" evidence="2">
    <location>
        <begin position="317"/>
        <end position="353"/>
    </location>
</feature>
<dbReference type="InterPro" id="IPR003423">
    <property type="entry name" value="OMP_efflux"/>
</dbReference>
<evidence type="ECO:0000256" key="3">
    <source>
        <dbReference type="SAM" id="MobiDB-lite"/>
    </source>
</evidence>
<evidence type="ECO:0000256" key="2">
    <source>
        <dbReference type="SAM" id="Coils"/>
    </source>
</evidence>
<dbReference type="PANTHER" id="PTHR30203:SF24">
    <property type="entry name" value="BLR4935 PROTEIN"/>
    <property type="match status" value="1"/>
</dbReference>
<dbReference type="Gene3D" id="1.20.1600.10">
    <property type="entry name" value="Outer membrane efflux proteins (OEP)"/>
    <property type="match status" value="1"/>
</dbReference>
<feature type="coiled-coil region" evidence="2">
    <location>
        <begin position="108"/>
        <end position="135"/>
    </location>
</feature>
<comment type="similarity">
    <text evidence="1">Belongs to the outer membrane factor (OMF) (TC 1.B.17) family.</text>
</comment>
<keyword evidence="2" id="KW-0175">Coiled coil</keyword>
<dbReference type="SUPFAM" id="SSF56954">
    <property type="entry name" value="Outer membrane efflux proteins (OEP)"/>
    <property type="match status" value="1"/>
</dbReference>
<protein>
    <submittedName>
        <fullName evidence="5">Cobalt-zinc-cadmium resistance protein</fullName>
    </submittedName>
</protein>
<dbReference type="AlphaFoldDB" id="A0A2W5DRB4"/>
<evidence type="ECO:0000256" key="1">
    <source>
        <dbReference type="ARBA" id="ARBA00007613"/>
    </source>
</evidence>
<reference evidence="5 6" key="1">
    <citation type="submission" date="2017-08" db="EMBL/GenBank/DDBJ databases">
        <title>Infants hospitalized years apart are colonized by the same room-sourced microbial strains.</title>
        <authorList>
            <person name="Brooks B."/>
            <person name="Olm M.R."/>
            <person name="Firek B.A."/>
            <person name="Baker R."/>
            <person name="Thomas B.C."/>
            <person name="Morowitz M.J."/>
            <person name="Banfield J.F."/>
        </authorList>
    </citation>
    <scope>NUCLEOTIDE SEQUENCE [LARGE SCALE GENOMIC DNA]</scope>
    <source>
        <strain evidence="5">S2_012_000_R2_81</strain>
    </source>
</reference>
<dbReference type="Pfam" id="PF02321">
    <property type="entry name" value="OEP"/>
    <property type="match status" value="2"/>
</dbReference>
<gene>
    <name evidence="5" type="ORF">DI603_13390</name>
</gene>
<proteinExistence type="inferred from homology"/>
<feature type="region of interest" description="Disordered" evidence="3">
    <location>
        <begin position="68"/>
        <end position="87"/>
    </location>
</feature>
<evidence type="ECO:0000313" key="6">
    <source>
        <dbReference type="Proteomes" id="UP000249633"/>
    </source>
</evidence>
<evidence type="ECO:0000256" key="4">
    <source>
        <dbReference type="SAM" id="SignalP"/>
    </source>
</evidence>
<evidence type="ECO:0000313" key="5">
    <source>
        <dbReference type="EMBL" id="PZP31030.1"/>
    </source>
</evidence>
<dbReference type="Proteomes" id="UP000249633">
    <property type="component" value="Unassembled WGS sequence"/>
</dbReference>
<accession>A0A2W5DRB4</accession>
<feature type="signal peptide" evidence="4">
    <location>
        <begin position="1"/>
        <end position="18"/>
    </location>
</feature>
<keyword evidence="4" id="KW-0732">Signal</keyword>
<dbReference type="EMBL" id="QFOD01000012">
    <property type="protein sequence ID" value="PZP31030.1"/>
    <property type="molecule type" value="Genomic_DNA"/>
</dbReference>
<organism evidence="5 6">
    <name type="scientific">Roseateles depolymerans</name>
    <dbReference type="NCBI Taxonomy" id="76731"/>
    <lineage>
        <taxon>Bacteria</taxon>
        <taxon>Pseudomonadati</taxon>
        <taxon>Pseudomonadota</taxon>
        <taxon>Betaproteobacteria</taxon>
        <taxon>Burkholderiales</taxon>
        <taxon>Sphaerotilaceae</taxon>
        <taxon>Roseateles</taxon>
    </lineage>
</organism>